<dbReference type="InterPro" id="IPR000330">
    <property type="entry name" value="SNF2_N"/>
</dbReference>
<feature type="domain" description="Helicase C-terminal" evidence="5">
    <location>
        <begin position="670"/>
        <end position="832"/>
    </location>
</feature>
<dbReference type="InterPro" id="IPR001650">
    <property type="entry name" value="Helicase_C-like"/>
</dbReference>
<keyword evidence="7" id="KW-1185">Reference proteome</keyword>
<sequence length="838" mass="94759">MESSQLTLNLSDSRETRGHQELYIQPPDTSETAHIDGASRSLEPQNQEDEVVCFGMITGIDATIPKYESIRFETDTSATLKSSSAFCLHGDSNLEGSIDNDSNSGNNNVEMLSILLQSPQVEMEAHCIVRDELSAKRKKRKYGQGQSCPCMISVIVYGPLAMFDDVGTFFEKWEVHLQNPRNCGRSVKYCNPHHLSWTDFKSSALTSELQDDSRPSSPQMEALDSAPDLLEILNAEEMISEAKQPHGTCTPLEKHQKQALSFMTRRETDDFLSSDKDSLWEVRRFGETNIFINKVSGEIEKEKPPNSRGGVLADPMGLVPLPLLNVWEEQLSRHVRKGTISWYRHHDRGCLKSVSDLETYDMVLTTYDTVTSEWKKCCCPGFQRPVLFAATWKRLILDEAHLIRNPKSQRARAACALNASSRWAVTGTPIQNSLQDLASILAFLRIYPYSDPKIFKSDITSLWKAGHGDEALRRLKLLVRCFFLRRPKTAIDLPVRHDLRCPLEFRPEERSFYLKFKAEAMEEIEKALIEESASTANANVLKRIDALRTICNLGTRYRETSKARRNDWDTIAQNTFDVQRELGILCCSACEIRPLDIEDAVEETSPHQFFRCLYFICSECSESQTSLGCELTCNCDKLASCEVAPVYMGNRSKNVCATGPVQLHERLPTKIEAIVSEIKGLDADEKCVVFSMWRSTLDLVQTGLGRCGISSLRYDGGLSIEERHKAVARFQEDPSLRVLVLTLSCRAVGLTLTAARRAYLMEPHWNPTQEDQALAIIHRLGQTQNITTVRYFVKDTYEESVKKLQKSKRLLADMLLAKDGDSHKNNRLDSLQVLQTLI</sequence>
<dbReference type="GO" id="GO:0008094">
    <property type="term" value="F:ATP-dependent activity, acting on DNA"/>
    <property type="evidence" value="ECO:0007669"/>
    <property type="project" value="TreeGrafter"/>
</dbReference>
<dbReference type="Pfam" id="PF00176">
    <property type="entry name" value="SNF2-rel_dom"/>
    <property type="match status" value="1"/>
</dbReference>
<accession>A0A484FUN3</accession>
<keyword evidence="1" id="KW-0547">Nucleotide-binding</keyword>
<keyword evidence="3" id="KW-0067">ATP-binding</keyword>
<dbReference type="Gene3D" id="3.40.50.300">
    <property type="entry name" value="P-loop containing nucleotide triphosphate hydrolases"/>
    <property type="match status" value="1"/>
</dbReference>
<feature type="region of interest" description="Disordered" evidence="4">
    <location>
        <begin position="1"/>
        <end position="44"/>
    </location>
</feature>
<gene>
    <name evidence="6" type="primary">RAD5-2</name>
    <name evidence="6" type="ORF">Cob_v005513</name>
</gene>
<proteinExistence type="predicted"/>
<dbReference type="CDD" id="cd18793">
    <property type="entry name" value="SF2_C_SNF"/>
    <property type="match status" value="1"/>
</dbReference>
<dbReference type="InterPro" id="IPR050628">
    <property type="entry name" value="SNF2_RAD54_helicase_TF"/>
</dbReference>
<dbReference type="STRING" id="1213857.A0A484FUN3"/>
<evidence type="ECO:0000256" key="4">
    <source>
        <dbReference type="SAM" id="MobiDB-lite"/>
    </source>
</evidence>
<name>A0A484FUN3_COLOR</name>
<dbReference type="Proteomes" id="UP000014480">
    <property type="component" value="Unassembled WGS sequence"/>
</dbReference>
<dbReference type="GO" id="GO:0016787">
    <property type="term" value="F:hydrolase activity"/>
    <property type="evidence" value="ECO:0007669"/>
    <property type="project" value="UniProtKB-KW"/>
</dbReference>
<evidence type="ECO:0000256" key="2">
    <source>
        <dbReference type="ARBA" id="ARBA00022801"/>
    </source>
</evidence>
<dbReference type="AlphaFoldDB" id="A0A484FUN3"/>
<comment type="caution">
    <text evidence="6">The sequence shown here is derived from an EMBL/GenBank/DDBJ whole genome shotgun (WGS) entry which is preliminary data.</text>
</comment>
<dbReference type="PANTHER" id="PTHR45626">
    <property type="entry name" value="TRANSCRIPTION TERMINATION FACTOR 2-RELATED"/>
    <property type="match status" value="1"/>
</dbReference>
<dbReference type="InterPro" id="IPR027417">
    <property type="entry name" value="P-loop_NTPase"/>
</dbReference>
<dbReference type="GO" id="GO:0006281">
    <property type="term" value="P:DNA repair"/>
    <property type="evidence" value="ECO:0007669"/>
    <property type="project" value="TreeGrafter"/>
</dbReference>
<keyword evidence="2" id="KW-0378">Hydrolase</keyword>
<dbReference type="SUPFAM" id="SSF52540">
    <property type="entry name" value="P-loop containing nucleoside triphosphate hydrolases"/>
    <property type="match status" value="2"/>
</dbReference>
<dbReference type="PROSITE" id="PS51194">
    <property type="entry name" value="HELICASE_CTER"/>
    <property type="match status" value="1"/>
</dbReference>
<feature type="compositionally biased region" description="Polar residues" evidence="4">
    <location>
        <begin position="1"/>
        <end position="11"/>
    </location>
</feature>
<dbReference type="Pfam" id="PF00271">
    <property type="entry name" value="Helicase_C"/>
    <property type="match status" value="1"/>
</dbReference>
<evidence type="ECO:0000256" key="1">
    <source>
        <dbReference type="ARBA" id="ARBA00022741"/>
    </source>
</evidence>
<evidence type="ECO:0000259" key="5">
    <source>
        <dbReference type="PROSITE" id="PS51194"/>
    </source>
</evidence>
<dbReference type="Gene3D" id="3.40.50.10810">
    <property type="entry name" value="Tandem AAA-ATPase domain"/>
    <property type="match status" value="1"/>
</dbReference>
<dbReference type="GO" id="GO:0005634">
    <property type="term" value="C:nucleus"/>
    <property type="evidence" value="ECO:0007669"/>
    <property type="project" value="TreeGrafter"/>
</dbReference>
<dbReference type="SMART" id="SM00490">
    <property type="entry name" value="HELICc"/>
    <property type="match status" value="1"/>
</dbReference>
<dbReference type="OrthoDB" id="448448at2759"/>
<evidence type="ECO:0000313" key="6">
    <source>
        <dbReference type="EMBL" id="TDZ21435.1"/>
    </source>
</evidence>
<protein>
    <submittedName>
        <fullName evidence="6">DNA repair protein RAD5</fullName>
    </submittedName>
</protein>
<evidence type="ECO:0000256" key="3">
    <source>
        <dbReference type="ARBA" id="ARBA00022840"/>
    </source>
</evidence>
<dbReference type="InterPro" id="IPR038718">
    <property type="entry name" value="SNF2-like_sf"/>
</dbReference>
<reference evidence="7" key="2">
    <citation type="journal article" date="2019" name="Mol. Plant Microbe Interact.">
        <title>Genome sequence resources for four phytopathogenic fungi from the Colletotrichum orbiculare species complex.</title>
        <authorList>
            <person name="Gan P."/>
            <person name="Tsushima A."/>
            <person name="Narusaka M."/>
            <person name="Narusaka Y."/>
            <person name="Takano Y."/>
            <person name="Kubo Y."/>
            <person name="Shirasu K."/>
        </authorList>
    </citation>
    <scope>GENOME REANNOTATION</scope>
    <source>
        <strain evidence="7">104-T / ATCC 96160 / CBS 514.97 / LARS 414 / MAFF 240422</strain>
    </source>
</reference>
<dbReference type="EMBL" id="AMCV02000014">
    <property type="protein sequence ID" value="TDZ21435.1"/>
    <property type="molecule type" value="Genomic_DNA"/>
</dbReference>
<dbReference type="InterPro" id="IPR049730">
    <property type="entry name" value="SNF2/RAD54-like_C"/>
</dbReference>
<organism evidence="6 7">
    <name type="scientific">Colletotrichum orbiculare (strain 104-T / ATCC 96160 / CBS 514.97 / LARS 414 / MAFF 240422)</name>
    <name type="common">Cucumber anthracnose fungus</name>
    <name type="synonym">Colletotrichum lagenarium</name>
    <dbReference type="NCBI Taxonomy" id="1213857"/>
    <lineage>
        <taxon>Eukaryota</taxon>
        <taxon>Fungi</taxon>
        <taxon>Dikarya</taxon>
        <taxon>Ascomycota</taxon>
        <taxon>Pezizomycotina</taxon>
        <taxon>Sordariomycetes</taxon>
        <taxon>Hypocreomycetidae</taxon>
        <taxon>Glomerellales</taxon>
        <taxon>Glomerellaceae</taxon>
        <taxon>Colletotrichum</taxon>
        <taxon>Colletotrichum orbiculare species complex</taxon>
    </lineage>
</organism>
<dbReference type="CDD" id="cd18008">
    <property type="entry name" value="DEXDc_SHPRH-like"/>
    <property type="match status" value="1"/>
</dbReference>
<dbReference type="PANTHER" id="PTHR45626:SF22">
    <property type="entry name" value="DNA REPAIR PROTEIN RAD5"/>
    <property type="match status" value="1"/>
</dbReference>
<dbReference type="GO" id="GO:0005524">
    <property type="term" value="F:ATP binding"/>
    <property type="evidence" value="ECO:0007669"/>
    <property type="project" value="UniProtKB-KW"/>
</dbReference>
<reference evidence="7" key="1">
    <citation type="journal article" date="2013" name="New Phytol.">
        <title>Comparative genomic and transcriptomic analyses reveal the hemibiotrophic stage shift of Colletotrichum fungi.</title>
        <authorList>
            <person name="Gan P."/>
            <person name="Ikeda K."/>
            <person name="Irieda H."/>
            <person name="Narusaka M."/>
            <person name="O'Connell R.J."/>
            <person name="Narusaka Y."/>
            <person name="Takano Y."/>
            <person name="Kubo Y."/>
            <person name="Shirasu K."/>
        </authorList>
    </citation>
    <scope>NUCLEOTIDE SEQUENCE [LARGE SCALE GENOMIC DNA]</scope>
    <source>
        <strain evidence="7">104-T / ATCC 96160 / CBS 514.97 / LARS 414 / MAFF 240422</strain>
    </source>
</reference>
<evidence type="ECO:0000313" key="7">
    <source>
        <dbReference type="Proteomes" id="UP000014480"/>
    </source>
</evidence>